<dbReference type="Gene3D" id="1.10.260.40">
    <property type="entry name" value="lambda repressor-like DNA-binding domains"/>
    <property type="match status" value="1"/>
</dbReference>
<keyword evidence="3" id="KW-1185">Reference proteome</keyword>
<dbReference type="STRING" id="1798182.GA0061081_102194"/>
<dbReference type="SUPFAM" id="SSF47413">
    <property type="entry name" value="lambda repressor-like DNA-binding domains"/>
    <property type="match status" value="1"/>
</dbReference>
<evidence type="ECO:0000313" key="2">
    <source>
        <dbReference type="EMBL" id="SCB88315.1"/>
    </source>
</evidence>
<accession>A0A1C4A1A4</accession>
<dbReference type="InterPro" id="IPR010982">
    <property type="entry name" value="Lambda_DNA-bd_dom_sf"/>
</dbReference>
<dbReference type="InterPro" id="IPR001387">
    <property type="entry name" value="Cro/C1-type_HTH"/>
</dbReference>
<dbReference type="PANTHER" id="PTHR40275:SF1">
    <property type="entry name" value="SSL7038 PROTEIN"/>
    <property type="match status" value="1"/>
</dbReference>
<name>A0A1C4A1A4_9GAMM</name>
<reference evidence="3" key="1">
    <citation type="submission" date="2016-08" db="EMBL/GenBank/DDBJ databases">
        <authorList>
            <person name="Varghese N."/>
            <person name="Submissions Spin"/>
        </authorList>
    </citation>
    <scope>NUCLEOTIDE SEQUENCE [LARGE SCALE GENOMIC DNA]</scope>
    <source>
        <strain evidence="3">R-53248</strain>
    </source>
</reference>
<dbReference type="PANTHER" id="PTHR40275">
    <property type="entry name" value="SSL7038 PROTEIN"/>
    <property type="match status" value="1"/>
</dbReference>
<dbReference type="PROSITE" id="PS50943">
    <property type="entry name" value="HTH_CROC1"/>
    <property type="match status" value="1"/>
</dbReference>
<organism evidence="2 3">
    <name type="scientific">Gilliamella bombicola</name>
    <dbReference type="NCBI Taxonomy" id="1798182"/>
    <lineage>
        <taxon>Bacteria</taxon>
        <taxon>Pseudomonadati</taxon>
        <taxon>Pseudomonadota</taxon>
        <taxon>Gammaproteobacteria</taxon>
        <taxon>Orbales</taxon>
        <taxon>Orbaceae</taxon>
        <taxon>Gilliamella</taxon>
    </lineage>
</organism>
<dbReference type="AlphaFoldDB" id="A0A1C4A1A4"/>
<sequence length="104" mass="11554">MGLIMTTKLKTFDVVDFLNTDEEMQEYLNAAIEEGDPKFLFIALGDIARAKNISQLSRDTGISREGIYKALSGEGNPTFNTIFKIVQALGLQMQFSSQKHADCC</sequence>
<dbReference type="Proteomes" id="UP000199670">
    <property type="component" value="Unassembled WGS sequence"/>
</dbReference>
<protein>
    <submittedName>
        <fullName evidence="2">Probable addiction module antidote protein</fullName>
    </submittedName>
</protein>
<evidence type="ECO:0000259" key="1">
    <source>
        <dbReference type="PROSITE" id="PS50943"/>
    </source>
</evidence>
<dbReference type="EMBL" id="FMAQ01000002">
    <property type="protein sequence ID" value="SCB88315.1"/>
    <property type="molecule type" value="Genomic_DNA"/>
</dbReference>
<dbReference type="NCBIfam" id="TIGR02684">
    <property type="entry name" value="dnstrm_HI1420"/>
    <property type="match status" value="1"/>
</dbReference>
<gene>
    <name evidence="2" type="ORF">GA0061081_102194</name>
</gene>
<dbReference type="GO" id="GO:0003677">
    <property type="term" value="F:DNA binding"/>
    <property type="evidence" value="ECO:0007669"/>
    <property type="project" value="InterPro"/>
</dbReference>
<evidence type="ECO:0000313" key="3">
    <source>
        <dbReference type="Proteomes" id="UP000199670"/>
    </source>
</evidence>
<dbReference type="Pfam" id="PF21716">
    <property type="entry name" value="dnstrm_HI1420"/>
    <property type="match status" value="1"/>
</dbReference>
<dbReference type="CDD" id="cd00093">
    <property type="entry name" value="HTH_XRE"/>
    <property type="match status" value="1"/>
</dbReference>
<proteinExistence type="predicted"/>
<feature type="domain" description="HTH cro/C1-type" evidence="1">
    <location>
        <begin position="54"/>
        <end position="96"/>
    </location>
</feature>
<dbReference type="InterPro" id="IPR014057">
    <property type="entry name" value="HI1420"/>
</dbReference>